<feature type="compositionally biased region" description="Gly residues" evidence="1">
    <location>
        <begin position="73"/>
        <end position="83"/>
    </location>
</feature>
<dbReference type="Proteomes" id="UP000000763">
    <property type="component" value="Chromosome 6"/>
</dbReference>
<accession>Q653A2</accession>
<feature type="region of interest" description="Disordered" evidence="1">
    <location>
        <begin position="1"/>
        <end position="83"/>
    </location>
</feature>
<name>Q653A2_ORYSJ</name>
<protein>
    <submittedName>
        <fullName evidence="2">Uncharacterized protein</fullName>
    </submittedName>
</protein>
<reference evidence="3" key="1">
    <citation type="journal article" date="2005" name="Nature">
        <title>The map-based sequence of the rice genome.</title>
        <authorList>
            <consortium name="International rice genome sequencing project (IRGSP)"/>
            <person name="Matsumoto T."/>
            <person name="Wu J."/>
            <person name="Kanamori H."/>
            <person name="Katayose Y."/>
            <person name="Fujisawa M."/>
            <person name="Namiki N."/>
            <person name="Mizuno H."/>
            <person name="Yamamoto K."/>
            <person name="Antonio B.A."/>
            <person name="Baba T."/>
            <person name="Sakata K."/>
            <person name="Nagamura Y."/>
            <person name="Aoki H."/>
            <person name="Arikawa K."/>
            <person name="Arita K."/>
            <person name="Bito T."/>
            <person name="Chiden Y."/>
            <person name="Fujitsuka N."/>
            <person name="Fukunaka R."/>
            <person name="Hamada M."/>
            <person name="Harada C."/>
            <person name="Hayashi A."/>
            <person name="Hijishita S."/>
            <person name="Honda M."/>
            <person name="Hosokawa S."/>
            <person name="Ichikawa Y."/>
            <person name="Idonuma A."/>
            <person name="Iijima M."/>
            <person name="Ikeda M."/>
            <person name="Ikeno M."/>
            <person name="Ito K."/>
            <person name="Ito S."/>
            <person name="Ito T."/>
            <person name="Ito Y."/>
            <person name="Ito Y."/>
            <person name="Iwabuchi A."/>
            <person name="Kamiya K."/>
            <person name="Karasawa W."/>
            <person name="Kurita K."/>
            <person name="Katagiri S."/>
            <person name="Kikuta A."/>
            <person name="Kobayashi H."/>
            <person name="Kobayashi N."/>
            <person name="Machita K."/>
            <person name="Maehara T."/>
            <person name="Masukawa M."/>
            <person name="Mizubayashi T."/>
            <person name="Mukai Y."/>
            <person name="Nagasaki H."/>
            <person name="Nagata Y."/>
            <person name="Naito S."/>
            <person name="Nakashima M."/>
            <person name="Nakama Y."/>
            <person name="Nakamichi Y."/>
            <person name="Nakamura M."/>
            <person name="Meguro A."/>
            <person name="Negishi M."/>
            <person name="Ohta I."/>
            <person name="Ohta T."/>
            <person name="Okamoto M."/>
            <person name="Ono N."/>
            <person name="Saji S."/>
            <person name="Sakaguchi M."/>
            <person name="Sakai K."/>
            <person name="Shibata M."/>
            <person name="Shimokawa T."/>
            <person name="Song J."/>
            <person name="Takazaki Y."/>
            <person name="Terasawa K."/>
            <person name="Tsugane M."/>
            <person name="Tsuji K."/>
            <person name="Ueda S."/>
            <person name="Waki K."/>
            <person name="Yamagata H."/>
            <person name="Yamamoto M."/>
            <person name="Yamamoto S."/>
            <person name="Yamane H."/>
            <person name="Yoshiki S."/>
            <person name="Yoshihara R."/>
            <person name="Yukawa K."/>
            <person name="Zhong H."/>
            <person name="Yano M."/>
            <person name="Yuan Q."/>
            <person name="Ouyang S."/>
            <person name="Liu J."/>
            <person name="Jones K.M."/>
            <person name="Gansberger K."/>
            <person name="Moffat K."/>
            <person name="Hill J."/>
            <person name="Bera J."/>
            <person name="Fadrosh D."/>
            <person name="Jin S."/>
            <person name="Johri S."/>
            <person name="Kim M."/>
            <person name="Overton L."/>
            <person name="Reardon M."/>
            <person name="Tsitrin T."/>
            <person name="Vuong H."/>
            <person name="Weaver B."/>
            <person name="Ciecko A."/>
            <person name="Tallon L."/>
            <person name="Jackson J."/>
            <person name="Pai G."/>
            <person name="Aken S.V."/>
            <person name="Utterback T."/>
            <person name="Reidmuller S."/>
            <person name="Feldblyum T."/>
            <person name="Hsiao J."/>
            <person name="Zismann V."/>
            <person name="Iobst S."/>
            <person name="de Vazeille A.R."/>
            <person name="Buell C.R."/>
            <person name="Ying K."/>
            <person name="Li Y."/>
            <person name="Lu T."/>
            <person name="Huang Y."/>
            <person name="Zhao Q."/>
            <person name="Feng Q."/>
            <person name="Zhang L."/>
            <person name="Zhu J."/>
            <person name="Weng Q."/>
            <person name="Mu J."/>
            <person name="Lu Y."/>
            <person name="Fan D."/>
            <person name="Liu Y."/>
            <person name="Guan J."/>
            <person name="Zhang Y."/>
            <person name="Yu S."/>
            <person name="Liu X."/>
            <person name="Zhang Y."/>
            <person name="Hong G."/>
            <person name="Han B."/>
            <person name="Choisne N."/>
            <person name="Demange N."/>
            <person name="Orjeda G."/>
            <person name="Samain S."/>
            <person name="Cattolico L."/>
            <person name="Pelletier E."/>
            <person name="Couloux A."/>
            <person name="Segurens B."/>
            <person name="Wincker P."/>
            <person name="D'Hont A."/>
            <person name="Scarpelli C."/>
            <person name="Weissenbach J."/>
            <person name="Salanoubat M."/>
            <person name="Quetier F."/>
            <person name="Yu Y."/>
            <person name="Kim H.R."/>
            <person name="Rambo T."/>
            <person name="Currie J."/>
            <person name="Collura K."/>
            <person name="Luo M."/>
            <person name="Yang T."/>
            <person name="Ammiraju J.S.S."/>
            <person name="Engler F."/>
            <person name="Soderlund C."/>
            <person name="Wing R.A."/>
            <person name="Palmer L.E."/>
            <person name="de la Bastide M."/>
            <person name="Spiegel L."/>
            <person name="Nascimento L."/>
            <person name="Zutavern T."/>
            <person name="O'Shaughnessy A."/>
            <person name="Dike S."/>
            <person name="Dedhia N."/>
            <person name="Preston R."/>
            <person name="Balija V."/>
            <person name="McCombie W.R."/>
            <person name="Chow T."/>
            <person name="Chen H."/>
            <person name="Chung M."/>
            <person name="Chen C."/>
            <person name="Shaw J."/>
            <person name="Wu H."/>
            <person name="Hsiao K."/>
            <person name="Chao Y."/>
            <person name="Chu M."/>
            <person name="Cheng C."/>
            <person name="Hour A."/>
            <person name="Lee P."/>
            <person name="Lin S."/>
            <person name="Lin Y."/>
            <person name="Liou J."/>
            <person name="Liu S."/>
            <person name="Hsing Y."/>
            <person name="Raghuvanshi S."/>
            <person name="Mohanty A."/>
            <person name="Bharti A.K."/>
            <person name="Gaur A."/>
            <person name="Gupta V."/>
            <person name="Kumar D."/>
            <person name="Ravi V."/>
            <person name="Vij S."/>
            <person name="Kapur A."/>
            <person name="Khurana P."/>
            <person name="Khurana P."/>
            <person name="Khurana J.P."/>
            <person name="Tyagi A.K."/>
            <person name="Gaikwad K."/>
            <person name="Singh A."/>
            <person name="Dalal V."/>
            <person name="Srivastava S."/>
            <person name="Dixit A."/>
            <person name="Pal A.K."/>
            <person name="Ghazi I.A."/>
            <person name="Yadav M."/>
            <person name="Pandit A."/>
            <person name="Bhargava A."/>
            <person name="Sureshbabu K."/>
            <person name="Batra K."/>
            <person name="Sharma T.R."/>
            <person name="Mohapatra T."/>
            <person name="Singh N.K."/>
            <person name="Messing J."/>
            <person name="Nelson A.B."/>
            <person name="Fuks G."/>
            <person name="Kavchok S."/>
            <person name="Keizer G."/>
            <person name="Linton E."/>
            <person name="Llaca V."/>
            <person name="Song R."/>
            <person name="Tanyolac B."/>
            <person name="Young S."/>
            <person name="Ho-Il K."/>
            <person name="Hahn J.H."/>
            <person name="Sangsakoo G."/>
            <person name="Vanavichit A."/>
            <person name="de Mattos Luiz.A.T."/>
            <person name="Zimmer P.D."/>
            <person name="Malone G."/>
            <person name="Dellagostin O."/>
            <person name="de Oliveira A.C."/>
            <person name="Bevan M."/>
            <person name="Bancroft I."/>
            <person name="Minx P."/>
            <person name="Cordum H."/>
            <person name="Wilson R."/>
            <person name="Cheng Z."/>
            <person name="Jin W."/>
            <person name="Jiang J."/>
            <person name="Leong S.A."/>
            <person name="Iwama H."/>
            <person name="Gojobori T."/>
            <person name="Itoh T."/>
            <person name="Niimura Y."/>
            <person name="Fujii Y."/>
            <person name="Habara T."/>
            <person name="Sakai H."/>
            <person name="Sato Y."/>
            <person name="Wilson G."/>
            <person name="Kumar K."/>
            <person name="McCouch S."/>
            <person name="Juretic N."/>
            <person name="Hoen D."/>
            <person name="Wright S."/>
            <person name="Bruskiewich R."/>
            <person name="Bureau T."/>
            <person name="Miyao A."/>
            <person name="Hirochika H."/>
            <person name="Nishikawa T."/>
            <person name="Kadowaki K."/>
            <person name="Sugiura M."/>
            <person name="Burr B."/>
            <person name="Sasaki T."/>
        </authorList>
    </citation>
    <scope>NUCLEOTIDE SEQUENCE [LARGE SCALE GENOMIC DNA]</scope>
    <source>
        <strain evidence="3">cv. Nipponbare</strain>
    </source>
</reference>
<dbReference type="AlphaFoldDB" id="Q653A2"/>
<dbReference type="EMBL" id="AP005470">
    <property type="protein sequence ID" value="BAD46115.1"/>
    <property type="molecule type" value="Genomic_DNA"/>
</dbReference>
<sequence>MRRRQRLGGRRGGGSGPTDREVAVVPSPLPDLAGGEVASIARRQKGMRRRRGGGGGGPATAQRQEGRRQWSDGPGGGDGDFPR</sequence>
<evidence type="ECO:0000313" key="3">
    <source>
        <dbReference type="Proteomes" id="UP000000763"/>
    </source>
</evidence>
<proteinExistence type="predicted"/>
<feature type="compositionally biased region" description="Basic residues" evidence="1">
    <location>
        <begin position="42"/>
        <end position="52"/>
    </location>
</feature>
<gene>
    <name evidence="2" type="primary">OSJNBa0043B22.17</name>
</gene>
<organism evidence="2 3">
    <name type="scientific">Oryza sativa subsp. japonica</name>
    <name type="common">Rice</name>
    <dbReference type="NCBI Taxonomy" id="39947"/>
    <lineage>
        <taxon>Eukaryota</taxon>
        <taxon>Viridiplantae</taxon>
        <taxon>Streptophyta</taxon>
        <taxon>Embryophyta</taxon>
        <taxon>Tracheophyta</taxon>
        <taxon>Spermatophyta</taxon>
        <taxon>Magnoliopsida</taxon>
        <taxon>Liliopsida</taxon>
        <taxon>Poales</taxon>
        <taxon>Poaceae</taxon>
        <taxon>BOP clade</taxon>
        <taxon>Oryzoideae</taxon>
        <taxon>Oryzeae</taxon>
        <taxon>Oryzinae</taxon>
        <taxon>Oryza</taxon>
        <taxon>Oryza sativa</taxon>
    </lineage>
</organism>
<reference evidence="3" key="2">
    <citation type="journal article" date="2008" name="Nucleic Acids Res.">
        <title>The rice annotation project database (RAP-DB): 2008 update.</title>
        <authorList>
            <consortium name="The rice annotation project (RAP)"/>
        </authorList>
    </citation>
    <scope>GENOME REANNOTATION</scope>
    <source>
        <strain evidence="3">cv. Nipponbare</strain>
    </source>
</reference>
<evidence type="ECO:0000256" key="1">
    <source>
        <dbReference type="SAM" id="MobiDB-lite"/>
    </source>
</evidence>
<evidence type="ECO:0000313" key="2">
    <source>
        <dbReference type="EMBL" id="BAD46115.1"/>
    </source>
</evidence>